<comment type="similarity">
    <text evidence="10">Belongs to the CcmE/CycJ family.</text>
</comment>
<dbReference type="SUPFAM" id="SSF82093">
    <property type="entry name" value="Heme chaperone CcmE"/>
    <property type="match status" value="1"/>
</dbReference>
<evidence type="ECO:0000256" key="1">
    <source>
        <dbReference type="ARBA" id="ARBA00004370"/>
    </source>
</evidence>
<evidence type="ECO:0000256" key="8">
    <source>
        <dbReference type="ARBA" id="ARBA00023004"/>
    </source>
</evidence>
<dbReference type="Proteomes" id="UP000747791">
    <property type="component" value="Unassembled WGS sequence"/>
</dbReference>
<keyword evidence="5 10" id="KW-0201">Cytochrome c-type biogenesis</keyword>
<dbReference type="Pfam" id="PF03100">
    <property type="entry name" value="CcmE"/>
    <property type="match status" value="1"/>
</dbReference>
<dbReference type="GO" id="GO:0017003">
    <property type="term" value="P:protein-heme linkage"/>
    <property type="evidence" value="ECO:0007669"/>
    <property type="project" value="UniProtKB-UniRule"/>
</dbReference>
<dbReference type="AlphaFoldDB" id="A0A966HR99"/>
<dbReference type="GO" id="GO:0005886">
    <property type="term" value="C:plasma membrane"/>
    <property type="evidence" value="ECO:0007669"/>
    <property type="project" value="UniProtKB-SubCell"/>
</dbReference>
<evidence type="ECO:0000256" key="10">
    <source>
        <dbReference type="HAMAP-Rule" id="MF_01959"/>
    </source>
</evidence>
<keyword evidence="2 10" id="KW-0349">Heme</keyword>
<dbReference type="GO" id="GO:0020037">
    <property type="term" value="F:heme binding"/>
    <property type="evidence" value="ECO:0007669"/>
    <property type="project" value="InterPro"/>
</dbReference>
<dbReference type="NCBIfam" id="NF009727">
    <property type="entry name" value="PRK13254.1-1"/>
    <property type="match status" value="1"/>
</dbReference>
<evidence type="ECO:0000256" key="5">
    <source>
        <dbReference type="ARBA" id="ARBA00022748"/>
    </source>
</evidence>
<evidence type="ECO:0000256" key="2">
    <source>
        <dbReference type="ARBA" id="ARBA00022617"/>
    </source>
</evidence>
<evidence type="ECO:0000313" key="13">
    <source>
        <dbReference type="EMBL" id="NCU53047.1"/>
    </source>
</evidence>
<comment type="subcellular location">
    <subcellularLocation>
        <location evidence="10">Cell membrane</location>
        <topology evidence="10">Single-pass type II membrane protein</topology>
    </subcellularLocation>
    <subcellularLocation>
        <location evidence="1">Membrane</location>
    </subcellularLocation>
</comment>
<evidence type="ECO:0000256" key="7">
    <source>
        <dbReference type="ARBA" id="ARBA00022989"/>
    </source>
</evidence>
<keyword evidence="6 10" id="KW-0735">Signal-anchor</keyword>
<feature type="transmembrane region" description="Helical" evidence="12">
    <location>
        <begin position="12"/>
        <end position="29"/>
    </location>
</feature>
<evidence type="ECO:0000256" key="4">
    <source>
        <dbReference type="ARBA" id="ARBA00022723"/>
    </source>
</evidence>
<name>A0A966HR99_9PROT</name>
<evidence type="ECO:0000256" key="3">
    <source>
        <dbReference type="ARBA" id="ARBA00022692"/>
    </source>
</evidence>
<dbReference type="InterPro" id="IPR004329">
    <property type="entry name" value="CcmE"/>
</dbReference>
<evidence type="ECO:0000256" key="6">
    <source>
        <dbReference type="ARBA" id="ARBA00022968"/>
    </source>
</evidence>
<evidence type="ECO:0000256" key="11">
    <source>
        <dbReference type="PIRSR" id="PIRSR604329-50"/>
    </source>
</evidence>
<dbReference type="HAMAP" id="MF_01959">
    <property type="entry name" value="CcmE"/>
    <property type="match status" value="1"/>
</dbReference>
<feature type="topological domain" description="Cytoplasmic" evidence="10">
    <location>
        <begin position="1"/>
        <end position="10"/>
    </location>
</feature>
<dbReference type="GO" id="GO:0017004">
    <property type="term" value="P:cytochrome complex assembly"/>
    <property type="evidence" value="ECO:0007669"/>
    <property type="project" value="UniProtKB-KW"/>
</dbReference>
<keyword evidence="9 10" id="KW-0472">Membrane</keyword>
<accession>A0A966HR99</accession>
<feature type="topological domain" description="Extracellular" evidence="10">
    <location>
        <begin position="32"/>
        <end position="144"/>
    </location>
</feature>
<comment type="caution">
    <text evidence="13">The sequence shown here is derived from an EMBL/GenBank/DDBJ whole genome shotgun (WGS) entry which is preliminary data.</text>
</comment>
<protein>
    <recommendedName>
        <fullName evidence="10">Cytochrome c-type biogenesis protein CcmE</fullName>
    </recommendedName>
    <alternativeName>
        <fullName evidence="10">Cytochrome c maturation protein E</fullName>
    </alternativeName>
    <alternativeName>
        <fullName evidence="10">Heme chaperone CcmE</fullName>
    </alternativeName>
</protein>
<dbReference type="PANTHER" id="PTHR34128">
    <property type="entry name" value="CYTOCHROME C-TYPE BIOGENESIS PROTEIN CCME HOMOLOG, MITOCHONDRIAL"/>
    <property type="match status" value="1"/>
</dbReference>
<gene>
    <name evidence="10 13" type="primary">ccmE</name>
    <name evidence="10" type="synonym">cycJ</name>
    <name evidence="13" type="ORF">EBX74_01910</name>
</gene>
<dbReference type="GO" id="GO:0046872">
    <property type="term" value="F:metal ion binding"/>
    <property type="evidence" value="ECO:0007669"/>
    <property type="project" value="UniProtKB-KW"/>
</dbReference>
<dbReference type="PANTHER" id="PTHR34128:SF2">
    <property type="entry name" value="CYTOCHROME C-TYPE BIOGENESIS PROTEIN CCME HOMOLOG, MITOCHONDRIAL"/>
    <property type="match status" value="1"/>
</dbReference>
<comment type="function">
    <text evidence="10">Heme chaperone required for the biogenesis of c-type cytochromes. Transiently binds heme delivered by CcmC and transfers the heme to apo-cytochromes in a process facilitated by CcmF and CcmH.</text>
</comment>
<feature type="binding site" description="covalent" evidence="10 11">
    <location>
        <position position="124"/>
    </location>
    <ligand>
        <name>heme</name>
        <dbReference type="ChEBI" id="CHEBI:30413"/>
    </ligand>
</feature>
<dbReference type="InterPro" id="IPR036127">
    <property type="entry name" value="CcmE-like_sf"/>
</dbReference>
<proteinExistence type="inferred from homology"/>
<evidence type="ECO:0000313" key="14">
    <source>
        <dbReference type="Proteomes" id="UP000747791"/>
    </source>
</evidence>
<keyword evidence="3 10" id="KW-0812">Transmembrane</keyword>
<dbReference type="EMBL" id="RGOB01000036">
    <property type="protein sequence ID" value="NCU53047.1"/>
    <property type="molecule type" value="Genomic_DNA"/>
</dbReference>
<keyword evidence="7 10" id="KW-1133">Transmembrane helix</keyword>
<evidence type="ECO:0000256" key="12">
    <source>
        <dbReference type="SAM" id="Phobius"/>
    </source>
</evidence>
<keyword evidence="8 10" id="KW-0408">Iron</keyword>
<evidence type="ECO:0000256" key="9">
    <source>
        <dbReference type="ARBA" id="ARBA00023136"/>
    </source>
</evidence>
<organism evidence="13 14">
    <name type="scientific">Candidatus Fonsibacter lacus</name>
    <dbReference type="NCBI Taxonomy" id="2576439"/>
    <lineage>
        <taxon>Bacteria</taxon>
        <taxon>Pseudomonadati</taxon>
        <taxon>Pseudomonadota</taxon>
        <taxon>Alphaproteobacteria</taxon>
        <taxon>Candidatus Pelagibacterales</taxon>
        <taxon>Candidatus Pelagibacterales incertae sedis</taxon>
        <taxon>Candidatus Fonsibacter</taxon>
    </lineage>
</organism>
<reference evidence="13" key="1">
    <citation type="submission" date="2018-10" db="EMBL/GenBank/DDBJ databases">
        <title>Iterative Subtractive Binning of Freshwater Chronoseries Metagenomes Recovers Nearly Complete Genomes from over Four Hundred Novel Species.</title>
        <authorList>
            <person name="Rodriguez-R L.M."/>
            <person name="Tsementzi D."/>
            <person name="Luo C."/>
            <person name="Konstantinidis K.T."/>
        </authorList>
    </citation>
    <scope>NUCLEOTIDE SEQUENCE</scope>
    <source>
        <strain evidence="13">WB8_2A_004</strain>
    </source>
</reference>
<dbReference type="InterPro" id="IPR012340">
    <property type="entry name" value="NA-bd_OB-fold"/>
</dbReference>
<keyword evidence="4 10" id="KW-0479">Metal-binding</keyword>
<feature type="binding site" description="axial binding residue" evidence="10 11">
    <location>
        <position position="128"/>
    </location>
    <ligand>
        <name>heme</name>
        <dbReference type="ChEBI" id="CHEBI:30413"/>
    </ligand>
    <ligandPart>
        <name>Fe</name>
        <dbReference type="ChEBI" id="CHEBI:18248"/>
    </ligandPart>
</feature>
<dbReference type="Gene3D" id="2.40.50.140">
    <property type="entry name" value="Nucleic acid-binding proteins"/>
    <property type="match status" value="1"/>
</dbReference>
<sequence length="144" mass="16454">MIVSKSTKNRLKIFSLITIATSIIFFFIYNNLQKNVVYFYAPQEIKNLTKTPSNKIRLGGLVKEGSLKKNSNTYVFIITDLKNEIFVEYNGLLPNLFIEGKSAVVEGLLKDKKYFIATTILAKHDENYMPPEVANSLKKNKLNK</sequence>
<keyword evidence="10" id="KW-1003">Cell membrane</keyword>